<comment type="caution">
    <text evidence="12">The sequence shown here is derived from an EMBL/GenBank/DDBJ whole genome shotgun (WGS) entry which is preliminary data.</text>
</comment>
<dbReference type="NCBIfam" id="TIGR02802">
    <property type="entry name" value="Pal_lipo"/>
    <property type="match status" value="1"/>
</dbReference>
<dbReference type="Pfam" id="PF00691">
    <property type="entry name" value="OmpA"/>
    <property type="match status" value="1"/>
</dbReference>
<evidence type="ECO:0000256" key="2">
    <source>
        <dbReference type="ARBA" id="ARBA00022729"/>
    </source>
</evidence>
<dbReference type="PANTHER" id="PTHR30329">
    <property type="entry name" value="STATOR ELEMENT OF FLAGELLAR MOTOR COMPLEX"/>
    <property type="match status" value="1"/>
</dbReference>
<dbReference type="SUPFAM" id="SSF103088">
    <property type="entry name" value="OmpA-like"/>
    <property type="match status" value="1"/>
</dbReference>
<evidence type="ECO:0000256" key="7">
    <source>
        <dbReference type="ARBA" id="ARBA00023306"/>
    </source>
</evidence>
<keyword evidence="6 8" id="KW-0449">Lipoprotein</keyword>
<keyword evidence="1 8" id="KW-0132">Cell division</keyword>
<dbReference type="InterPro" id="IPR036737">
    <property type="entry name" value="OmpA-like_sf"/>
</dbReference>
<evidence type="ECO:0000256" key="10">
    <source>
        <dbReference type="SAM" id="SignalP"/>
    </source>
</evidence>
<keyword evidence="4 8" id="KW-0564">Palmitate</keyword>
<comment type="subcellular location">
    <subcellularLocation>
        <location evidence="8">Cell outer membrane</location>
        <topology evidence="8">Lipid-anchor</topology>
    </subcellularLocation>
</comment>
<evidence type="ECO:0000256" key="9">
    <source>
        <dbReference type="SAM" id="MobiDB-lite"/>
    </source>
</evidence>
<feature type="signal peptide" evidence="10">
    <location>
        <begin position="1"/>
        <end position="22"/>
    </location>
</feature>
<dbReference type="PROSITE" id="PS51257">
    <property type="entry name" value="PROKAR_LIPOPROTEIN"/>
    <property type="match status" value="1"/>
</dbReference>
<gene>
    <name evidence="8 12" type="primary">pal</name>
    <name evidence="12" type="ORF">HRQ87_05330</name>
</gene>
<keyword evidence="2 8" id="KW-0732">Signal</keyword>
<feature type="chain" id="PRO_5045854375" description="Peptidoglycan-associated lipoprotein" evidence="10">
    <location>
        <begin position="23"/>
        <end position="172"/>
    </location>
</feature>
<feature type="domain" description="OmpA-like" evidence="11">
    <location>
        <begin position="54"/>
        <end position="170"/>
    </location>
</feature>
<keyword evidence="13" id="KW-1185">Reference proteome</keyword>
<evidence type="ECO:0000259" key="11">
    <source>
        <dbReference type="PROSITE" id="PS51123"/>
    </source>
</evidence>
<proteinExistence type="inferred from homology"/>
<organism evidence="12 13">
    <name type="scientific">Parasulfitobacter algicola</name>
    <dbReference type="NCBI Taxonomy" id="2614809"/>
    <lineage>
        <taxon>Bacteria</taxon>
        <taxon>Pseudomonadati</taxon>
        <taxon>Pseudomonadota</taxon>
        <taxon>Alphaproteobacteria</taxon>
        <taxon>Rhodobacterales</taxon>
        <taxon>Roseobacteraceae</taxon>
        <taxon>Parasulfitobacter</taxon>
    </lineage>
</organism>
<dbReference type="PANTHER" id="PTHR30329:SF21">
    <property type="entry name" value="LIPOPROTEIN YIAD-RELATED"/>
    <property type="match status" value="1"/>
</dbReference>
<dbReference type="Gene3D" id="3.30.1330.60">
    <property type="entry name" value="OmpA-like domain"/>
    <property type="match status" value="1"/>
</dbReference>
<feature type="compositionally biased region" description="Gly residues" evidence="9">
    <location>
        <begin position="30"/>
        <end position="44"/>
    </location>
</feature>
<dbReference type="InterPro" id="IPR006664">
    <property type="entry name" value="OMP_bac"/>
</dbReference>
<evidence type="ECO:0000256" key="6">
    <source>
        <dbReference type="ARBA" id="ARBA00023288"/>
    </source>
</evidence>
<keyword evidence="3 8" id="KW-0472">Membrane</keyword>
<protein>
    <recommendedName>
        <fullName evidence="8">Peptidoglycan-associated lipoprotein</fullName>
        <shortName evidence="8">PAL</shortName>
    </recommendedName>
</protein>
<evidence type="ECO:0000256" key="1">
    <source>
        <dbReference type="ARBA" id="ARBA00022618"/>
    </source>
</evidence>
<dbReference type="CDD" id="cd07185">
    <property type="entry name" value="OmpA_C-like"/>
    <property type="match status" value="1"/>
</dbReference>
<comment type="subunit">
    <text evidence="8">The Tol-Pal system is composed of five core proteins: the inner membrane proteins TolA, TolQ and TolR, the periplasmic protein TolB and the outer membrane protein Pal. They form a network linking the inner and outer membranes and the peptidoglycan layer.</text>
</comment>
<name>A0ABX2IPD0_9RHOB</name>
<dbReference type="PRINTS" id="PR01021">
    <property type="entry name" value="OMPADOMAIN"/>
</dbReference>
<dbReference type="InterPro" id="IPR014169">
    <property type="entry name" value="Pal_lipo_C"/>
</dbReference>
<evidence type="ECO:0000313" key="12">
    <source>
        <dbReference type="EMBL" id="NSX54215.1"/>
    </source>
</evidence>
<keyword evidence="5 8" id="KW-0998">Cell outer membrane</keyword>
<evidence type="ECO:0000256" key="5">
    <source>
        <dbReference type="ARBA" id="ARBA00023237"/>
    </source>
</evidence>
<keyword evidence="7 8" id="KW-0131">Cell cycle</keyword>
<evidence type="ECO:0000256" key="3">
    <source>
        <dbReference type="ARBA" id="ARBA00023136"/>
    </source>
</evidence>
<evidence type="ECO:0000256" key="8">
    <source>
        <dbReference type="HAMAP-Rule" id="MF_02204"/>
    </source>
</evidence>
<dbReference type="InterPro" id="IPR039001">
    <property type="entry name" value="Pal"/>
</dbReference>
<dbReference type="EMBL" id="JABUFE010000002">
    <property type="protein sequence ID" value="NSX54215.1"/>
    <property type="molecule type" value="Genomic_DNA"/>
</dbReference>
<dbReference type="PROSITE" id="PS51123">
    <property type="entry name" value="OMPA_2"/>
    <property type="match status" value="1"/>
</dbReference>
<feature type="region of interest" description="Disordered" evidence="9">
    <location>
        <begin position="30"/>
        <end position="51"/>
    </location>
</feature>
<dbReference type="InterPro" id="IPR006665">
    <property type="entry name" value="OmpA-like"/>
</dbReference>
<comment type="similarity">
    <text evidence="8">Belongs to the Pal lipoprotein family.</text>
</comment>
<comment type="function">
    <text evidence="8">Part of the Tol-Pal system, which plays a role in outer membrane invagination during cell division and is important for maintaining outer membrane integrity.</text>
</comment>
<dbReference type="RefSeq" id="WP_174135999.1">
    <property type="nucleotide sequence ID" value="NZ_JABUFE010000002.1"/>
</dbReference>
<evidence type="ECO:0000256" key="4">
    <source>
        <dbReference type="ARBA" id="ARBA00023139"/>
    </source>
</evidence>
<dbReference type="InterPro" id="IPR050330">
    <property type="entry name" value="Bact_OuterMem_StrucFunc"/>
</dbReference>
<sequence length="172" mass="17800">MTYLKKAALMLALLGAAACTNGDRFGNNGEGGAGGPGGANGGIESGTLDPATPQYFNQTVGNTINFAVDQSTLSPSAQSVLDGQAAWLMANTTYIAVIEGHADEQGTREYNLALGARRAAAVRDYLVSKGVAGSRMRTLTYGKERPLASCSTEECYAQNRRSVTIISAAGVS</sequence>
<dbReference type="Proteomes" id="UP000777935">
    <property type="component" value="Unassembled WGS sequence"/>
</dbReference>
<accession>A0ABX2IPD0</accession>
<evidence type="ECO:0000313" key="13">
    <source>
        <dbReference type="Proteomes" id="UP000777935"/>
    </source>
</evidence>
<reference evidence="12 13" key="1">
    <citation type="submission" date="2020-06" db="EMBL/GenBank/DDBJ databases">
        <title>Sulfitobacter algicola sp. nov., isolated from green algae.</title>
        <authorList>
            <person name="Wang C."/>
        </authorList>
    </citation>
    <scope>NUCLEOTIDE SEQUENCE [LARGE SCALE GENOMIC DNA]</scope>
    <source>
        <strain evidence="12 13">1151</strain>
    </source>
</reference>
<dbReference type="HAMAP" id="MF_02204">
    <property type="entry name" value="Pal"/>
    <property type="match status" value="1"/>
</dbReference>